<accession>A0A942WBL2</accession>
<name>A0A942WBL2_9FIRM</name>
<proteinExistence type="predicted"/>
<gene>
    <name evidence="1" type="ORF">KHZ85_01140</name>
</gene>
<organism evidence="1 2">
    <name type="scientific">Amedibacillus dolichus</name>
    <dbReference type="NCBI Taxonomy" id="31971"/>
    <lineage>
        <taxon>Bacteria</taxon>
        <taxon>Bacillati</taxon>
        <taxon>Bacillota</taxon>
        <taxon>Erysipelotrichia</taxon>
        <taxon>Erysipelotrichales</taxon>
        <taxon>Erysipelotrichaceae</taxon>
        <taxon>Amedibacillus</taxon>
    </lineage>
</organism>
<dbReference type="RefSeq" id="WP_278639531.1">
    <property type="nucleotide sequence ID" value="NZ_JAGZMZ010000002.1"/>
</dbReference>
<dbReference type="EMBL" id="JAGZMZ010000002">
    <property type="protein sequence ID" value="MBS4883359.1"/>
    <property type="molecule type" value="Genomic_DNA"/>
</dbReference>
<reference evidence="1" key="1">
    <citation type="submission" date="2021-02" db="EMBL/GenBank/DDBJ databases">
        <title>Infant gut strain persistence is associated with maternal origin, phylogeny, and functional potential including surface adhesion and iron acquisition.</title>
        <authorList>
            <person name="Lou Y.C."/>
        </authorList>
    </citation>
    <scope>NUCLEOTIDE SEQUENCE</scope>
    <source>
        <strain evidence="1">L3_108_103G1_dasL3_108_103G1_concoct_2</strain>
    </source>
</reference>
<evidence type="ECO:0000313" key="1">
    <source>
        <dbReference type="EMBL" id="MBS4883359.1"/>
    </source>
</evidence>
<evidence type="ECO:0000313" key="2">
    <source>
        <dbReference type="Proteomes" id="UP000753219"/>
    </source>
</evidence>
<comment type="caution">
    <text evidence="1">The sequence shown here is derived from an EMBL/GenBank/DDBJ whole genome shotgun (WGS) entry which is preliminary data.</text>
</comment>
<sequence length="287" mass="33541">MIGIRIIKGSSFFEFGMNQCKLILGDHLEKLFAIQQCLYQFASSSSATEFETENNISLSVQINESEVNKKKMQIFKIGDAFELQDELKMNTKSYLQAYCETLLNDETYYNSINTISILFQSLSQELNLNSDQFSIEFADMNVKQLIKLINVKLLQDDLYSSAYNLSYEDYYLYQLNVLLAIDASLYENQVFCILKLHTLTEKLYTKIKEFKNIRFLIFSVKCICKINIEDIYYIGLRNVVDFGNEDQIYDLFSTKKQTMEEIKNMIKDYFIKLSNGTKNDIVDLIMK</sequence>
<protein>
    <submittedName>
        <fullName evidence="1">Uncharacterized protein</fullName>
    </submittedName>
</protein>
<dbReference type="AlphaFoldDB" id="A0A942WBL2"/>
<dbReference type="Proteomes" id="UP000753219">
    <property type="component" value="Unassembled WGS sequence"/>
</dbReference>